<dbReference type="Proteomes" id="UP001448207">
    <property type="component" value="Unassembled WGS sequence"/>
</dbReference>
<evidence type="ECO:0000259" key="3">
    <source>
        <dbReference type="Pfam" id="PF26573"/>
    </source>
</evidence>
<protein>
    <recommendedName>
        <fullName evidence="3">Epg5-like TPR domain-containing protein</fullName>
    </recommendedName>
</protein>
<evidence type="ECO:0000256" key="1">
    <source>
        <dbReference type="ARBA" id="ARBA00010948"/>
    </source>
</evidence>
<evidence type="ECO:0000313" key="4">
    <source>
        <dbReference type="EMBL" id="KAL0087398.1"/>
    </source>
</evidence>
<comment type="similarity">
    <text evidence="1">Belongs to the EPG5 family.</text>
</comment>
<dbReference type="Pfam" id="PF26573">
    <property type="entry name" value="TPR_Epg5_2"/>
    <property type="match status" value="1"/>
</dbReference>
<sequence>MRDPKLERLLYNYNSSLDQVQEVKESISKTQRSEHNIAKRLWKTETIKQTLETKCEINTLLYRRFYEATLIRLEIQTLLDQILWELPSRAIIKHTLPNEWEDQETRKHDGITLIRLLNTLFSTAPLWSSVLKEPTEEQEVDLFEKCVRTWILQVGAVLLDLSLPSERRCLLLHLLQTKSASWAIPLLQYSFHPTAKLPVADMEEYVVAIRMVFDHRLYESKDDTRICPLPVWTEDDFLVALDQFGVAQTFCATIQEAFRQPFSKESIDALFNFADELLEALNNIRKESQNRIDNFVSNVVLGYLEVEEKTMYNFLPILPFHGVSIDSLWIITLRLLKIDEYKKPDNFGEQLTLPDMTQFLRFLEANQTQGIFMLGFSFGRYVIEHLNFGTISGSEDLTISKSQPWHNRTMPFLPYEIHEEIAFLLLDACQKYQPLPESDKSSDVLGIVATAMSTYMVTPDQLWTAATSTIIATEFIQWAWKMALKLKLYDCPITTRASDIEKAITPAFLKDALHHHHDAIGMHHALLTYISFLLSSTSRHFLRFETSNGWLKLLLILRRGKPEAVLQVMSDIIPAFVYMHGDDFFNDESLSEFLRQMMDTFWNKQEITGIGLVIGSHAWQGHFIDSVGDLMDENGGGFSYLDLMLHSWLKTIFARKEWMWSDQYVVAIDCIAKIAFSLGRYSLVRSMLSSEHMRLEQNRSQQLLSSPKLAALGGQHRNPLRFIKNIMPDTAYTSLLAGEWTMMSLTANNLMRAPGVEAKSFWFAYEVLVMETIHDQEQRYALANAALDLIKQRKTEPLKPSDYLSIYRWAQHILVLPHNHPLLPLYLQIFFCLYYSSITVGDKTLLYGTYFFSKKQELLHKVRDRTAYLQTYHGQQQPSGEKVAAALRQIYYSMWLWLGNTDLLRPDFDLSTLPTNYSINRLKQCRQPSTPDAWELHQPWNSKTSLWFDLINKKQLQDAFIQFPWEGSEKF</sequence>
<evidence type="ECO:0000313" key="5">
    <source>
        <dbReference type="Proteomes" id="UP001448207"/>
    </source>
</evidence>
<evidence type="ECO:0000256" key="2">
    <source>
        <dbReference type="ARBA" id="ARBA00023006"/>
    </source>
</evidence>
<proteinExistence type="inferred from homology"/>
<organism evidence="4 5">
    <name type="scientific">Phycomyces blakesleeanus</name>
    <dbReference type="NCBI Taxonomy" id="4837"/>
    <lineage>
        <taxon>Eukaryota</taxon>
        <taxon>Fungi</taxon>
        <taxon>Fungi incertae sedis</taxon>
        <taxon>Mucoromycota</taxon>
        <taxon>Mucoromycotina</taxon>
        <taxon>Mucoromycetes</taxon>
        <taxon>Mucorales</taxon>
        <taxon>Phycomycetaceae</taxon>
        <taxon>Phycomyces</taxon>
    </lineage>
</organism>
<dbReference type="InterPro" id="IPR051436">
    <property type="entry name" value="Autophagy-related_EPG5"/>
</dbReference>
<accession>A0ABR3B0X5</accession>
<keyword evidence="5" id="KW-1185">Reference proteome</keyword>
<dbReference type="PANTHER" id="PTHR31139">
    <property type="entry name" value="ECTOPIC P GRANULES PROTEIN 5 HOMOLOG"/>
    <property type="match status" value="1"/>
</dbReference>
<feature type="non-terminal residue" evidence="4">
    <location>
        <position position="971"/>
    </location>
</feature>
<comment type="caution">
    <text evidence="4">The sequence shown here is derived from an EMBL/GenBank/DDBJ whole genome shotgun (WGS) entry which is preliminary data.</text>
</comment>
<gene>
    <name evidence="4" type="ORF">J3Q64DRAFT_1638766</name>
</gene>
<dbReference type="PANTHER" id="PTHR31139:SF4">
    <property type="entry name" value="ECTOPIC P GRANULES PROTEIN 5 HOMOLOG"/>
    <property type="match status" value="1"/>
</dbReference>
<dbReference type="InterPro" id="IPR058750">
    <property type="entry name" value="TPR_Epg5"/>
</dbReference>
<dbReference type="EMBL" id="JBCLYO010000007">
    <property type="protein sequence ID" value="KAL0087398.1"/>
    <property type="molecule type" value="Genomic_DNA"/>
</dbReference>
<name>A0ABR3B0X5_PHYBL</name>
<feature type="domain" description="Epg5-like TPR" evidence="3">
    <location>
        <begin position="797"/>
        <end position="919"/>
    </location>
</feature>
<keyword evidence="2" id="KW-0072">Autophagy</keyword>
<reference evidence="4 5" key="1">
    <citation type="submission" date="2024-04" db="EMBL/GenBank/DDBJ databases">
        <title>Symmetric and asymmetric DNA N6-adenine methylation regulates different biological responses in Mucorales.</title>
        <authorList>
            <consortium name="Lawrence Berkeley National Laboratory"/>
            <person name="Lax C."/>
            <person name="Mondo S.J."/>
            <person name="Osorio-Concepcion M."/>
            <person name="Muszewska A."/>
            <person name="Corrochano-Luque M."/>
            <person name="Gutierrez G."/>
            <person name="Riley R."/>
            <person name="Lipzen A."/>
            <person name="Guo J."/>
            <person name="Hundley H."/>
            <person name="Amirebrahimi M."/>
            <person name="Ng V."/>
            <person name="Lorenzo-Gutierrez D."/>
            <person name="Binder U."/>
            <person name="Yang J."/>
            <person name="Song Y."/>
            <person name="Canovas D."/>
            <person name="Navarro E."/>
            <person name="Freitag M."/>
            <person name="Gabaldon T."/>
            <person name="Grigoriev I.V."/>
            <person name="Corrochano L.M."/>
            <person name="Nicolas F.E."/>
            <person name="Garre V."/>
        </authorList>
    </citation>
    <scope>NUCLEOTIDE SEQUENCE [LARGE SCALE GENOMIC DNA]</scope>
    <source>
        <strain evidence="4 5">L51</strain>
    </source>
</reference>